<accession>A0A6A5UBV6</accession>
<evidence type="ECO:0008006" key="4">
    <source>
        <dbReference type="Google" id="ProtNLM"/>
    </source>
</evidence>
<dbReference type="SUPFAM" id="SSF52540">
    <property type="entry name" value="P-loop containing nucleoside triphosphate hydrolases"/>
    <property type="match status" value="1"/>
</dbReference>
<gene>
    <name evidence="2" type="ORF">CC80DRAFT_498995</name>
</gene>
<dbReference type="OrthoDB" id="8954335at2759"/>
<feature type="region of interest" description="Disordered" evidence="1">
    <location>
        <begin position="1"/>
        <end position="74"/>
    </location>
</feature>
<organism evidence="2 3">
    <name type="scientific">Byssothecium circinans</name>
    <dbReference type="NCBI Taxonomy" id="147558"/>
    <lineage>
        <taxon>Eukaryota</taxon>
        <taxon>Fungi</taxon>
        <taxon>Dikarya</taxon>
        <taxon>Ascomycota</taxon>
        <taxon>Pezizomycotina</taxon>
        <taxon>Dothideomycetes</taxon>
        <taxon>Pleosporomycetidae</taxon>
        <taxon>Pleosporales</taxon>
        <taxon>Massarineae</taxon>
        <taxon>Massarinaceae</taxon>
        <taxon>Byssothecium</taxon>
    </lineage>
</organism>
<protein>
    <recommendedName>
        <fullName evidence="4">G domain-containing protein</fullName>
    </recommendedName>
</protein>
<dbReference type="Proteomes" id="UP000800035">
    <property type="component" value="Unassembled WGS sequence"/>
</dbReference>
<name>A0A6A5UBV6_9PLEO</name>
<dbReference type="InterPro" id="IPR027417">
    <property type="entry name" value="P-loop_NTPase"/>
</dbReference>
<evidence type="ECO:0000313" key="2">
    <source>
        <dbReference type="EMBL" id="KAF1962653.1"/>
    </source>
</evidence>
<keyword evidence="3" id="KW-1185">Reference proteome</keyword>
<reference evidence="2" key="1">
    <citation type="journal article" date="2020" name="Stud. Mycol.">
        <title>101 Dothideomycetes genomes: a test case for predicting lifestyles and emergence of pathogens.</title>
        <authorList>
            <person name="Haridas S."/>
            <person name="Albert R."/>
            <person name="Binder M."/>
            <person name="Bloem J."/>
            <person name="Labutti K."/>
            <person name="Salamov A."/>
            <person name="Andreopoulos B."/>
            <person name="Baker S."/>
            <person name="Barry K."/>
            <person name="Bills G."/>
            <person name="Bluhm B."/>
            <person name="Cannon C."/>
            <person name="Castanera R."/>
            <person name="Culley D."/>
            <person name="Daum C."/>
            <person name="Ezra D."/>
            <person name="Gonzalez J."/>
            <person name="Henrissat B."/>
            <person name="Kuo A."/>
            <person name="Liang C."/>
            <person name="Lipzen A."/>
            <person name="Lutzoni F."/>
            <person name="Magnuson J."/>
            <person name="Mondo S."/>
            <person name="Nolan M."/>
            <person name="Ohm R."/>
            <person name="Pangilinan J."/>
            <person name="Park H.-J."/>
            <person name="Ramirez L."/>
            <person name="Alfaro M."/>
            <person name="Sun H."/>
            <person name="Tritt A."/>
            <person name="Yoshinaga Y."/>
            <person name="Zwiers L.-H."/>
            <person name="Turgeon B."/>
            <person name="Goodwin S."/>
            <person name="Spatafora J."/>
            <person name="Crous P."/>
            <person name="Grigoriev I."/>
        </authorList>
    </citation>
    <scope>NUCLEOTIDE SEQUENCE</scope>
    <source>
        <strain evidence="2">CBS 675.92</strain>
    </source>
</reference>
<evidence type="ECO:0000313" key="3">
    <source>
        <dbReference type="Proteomes" id="UP000800035"/>
    </source>
</evidence>
<proteinExistence type="predicted"/>
<evidence type="ECO:0000256" key="1">
    <source>
        <dbReference type="SAM" id="MobiDB-lite"/>
    </source>
</evidence>
<sequence length="196" mass="21405">MRNSLKDGSSAMMSSPLDKTGEPAQKKPCLGLEDAQQYLDKSSEDNPEQMFEGAPQQGLPQDLNGPKQEDLQQIPEALVQKDPPQILEAPDQENLPQNELTQREGQLVPNPVLPFLGPSVVTAKNKRTSIMQEVKQYPAGDTYQGHKTKLLLTDATEQEQPTENIGHHIAFIGETGAGKSSTLNALLGHERLATCI</sequence>
<dbReference type="EMBL" id="ML976978">
    <property type="protein sequence ID" value="KAF1962653.1"/>
    <property type="molecule type" value="Genomic_DNA"/>
</dbReference>
<dbReference type="AlphaFoldDB" id="A0A6A5UBV6"/>
<feature type="compositionally biased region" description="Polar residues" evidence="1">
    <location>
        <begin position="1"/>
        <end position="13"/>
    </location>
</feature>
<dbReference type="Gene3D" id="3.40.50.300">
    <property type="entry name" value="P-loop containing nucleotide triphosphate hydrolases"/>
    <property type="match status" value="1"/>
</dbReference>